<dbReference type="RefSeq" id="WP_129892569.1">
    <property type="nucleotide sequence ID" value="NZ_CP035758.1"/>
</dbReference>
<reference evidence="2 3" key="1">
    <citation type="submission" date="2019-01" db="EMBL/GenBank/DDBJ databases">
        <title>Ktedonosporobacter rubrisoli SCAWS-G2.</title>
        <authorList>
            <person name="Huang Y."/>
            <person name="Yan B."/>
        </authorList>
    </citation>
    <scope>NUCLEOTIDE SEQUENCE [LARGE SCALE GENOMIC DNA]</scope>
    <source>
        <strain evidence="2 3">SCAWS-G2</strain>
    </source>
</reference>
<feature type="transmembrane region" description="Helical" evidence="1">
    <location>
        <begin position="88"/>
        <end position="110"/>
    </location>
</feature>
<name>A0A4P6K010_KTERU</name>
<evidence type="ECO:0008006" key="4">
    <source>
        <dbReference type="Google" id="ProtNLM"/>
    </source>
</evidence>
<feature type="transmembrane region" description="Helical" evidence="1">
    <location>
        <begin position="21"/>
        <end position="45"/>
    </location>
</feature>
<dbReference type="EMBL" id="CP035758">
    <property type="protein sequence ID" value="QBD81508.1"/>
    <property type="molecule type" value="Genomic_DNA"/>
</dbReference>
<dbReference type="Proteomes" id="UP000290365">
    <property type="component" value="Chromosome"/>
</dbReference>
<sequence>MTTYQQVNLEPAGAIPSKQRYLFPLLIVGIFELLYLLMVALSPFPGLHLSDTPLVKAWPWTLLPSHVLAGILQPFMQASLRHELFSPMLLGLTFIGLTATYLWAIIAALRMQRSGAGAKADYRWLVFLLASVLLFGLTLLFQPLLLSDDVFTHIFSGRLLVIYGVDPLNTAPRQFPHDPYLQWVLSGRDAPNIFGPLWLCIAALLASISNYPPTSLLLFKGTILLIDLVNCLLIWKILAQMAPERKLLGTLLYAWNPLVLIELVGNGHNEGVLICILLITTWFYMQNQIIWKICAFITLGLAISTNLVGLLLAPFYLWFDVRKEHNIGQLFWKLSWRTTLVLIPALLVFFPFWRGASTFFAVTSAIDMEHFVHSPVSILADPMHSLFQSAANLLHFPALVPPSVAADITLRASATFIFVLLYMHLLSQVRHASRRGRSASDQQGIWELDILLSSCSIAVFWYMLLVSGWFWPWYLLWMLWIVMLRRFDTFTSAMLLLSCTALFIYPFVGFTRGPIAKYQTALIFGLPLIYLIVANMKQKHIERIAHVYEQRSHTAQD</sequence>
<protein>
    <recommendedName>
        <fullName evidence="4">DUF2029 domain-containing protein</fullName>
    </recommendedName>
</protein>
<organism evidence="2 3">
    <name type="scientific">Ktedonosporobacter rubrisoli</name>
    <dbReference type="NCBI Taxonomy" id="2509675"/>
    <lineage>
        <taxon>Bacteria</taxon>
        <taxon>Bacillati</taxon>
        <taxon>Chloroflexota</taxon>
        <taxon>Ktedonobacteria</taxon>
        <taxon>Ktedonobacterales</taxon>
        <taxon>Ktedonosporobacteraceae</taxon>
        <taxon>Ktedonosporobacter</taxon>
    </lineage>
</organism>
<feature type="transmembrane region" description="Helical" evidence="1">
    <location>
        <begin position="470"/>
        <end position="487"/>
    </location>
</feature>
<evidence type="ECO:0000313" key="3">
    <source>
        <dbReference type="Proteomes" id="UP000290365"/>
    </source>
</evidence>
<feature type="transmembrane region" description="Helical" evidence="1">
    <location>
        <begin position="289"/>
        <end position="313"/>
    </location>
</feature>
<proteinExistence type="predicted"/>
<gene>
    <name evidence="2" type="ORF">EPA93_38280</name>
</gene>
<evidence type="ECO:0000256" key="1">
    <source>
        <dbReference type="SAM" id="Phobius"/>
    </source>
</evidence>
<keyword evidence="1" id="KW-0472">Membrane</keyword>
<feature type="transmembrane region" description="Helical" evidence="1">
    <location>
        <begin position="193"/>
        <end position="211"/>
    </location>
</feature>
<dbReference type="Pfam" id="PF26314">
    <property type="entry name" value="MptA_B_family"/>
    <property type="match status" value="1"/>
</dbReference>
<keyword evidence="1" id="KW-0812">Transmembrane</keyword>
<dbReference type="OrthoDB" id="138376at2"/>
<feature type="transmembrane region" description="Helical" evidence="1">
    <location>
        <begin position="122"/>
        <end position="141"/>
    </location>
</feature>
<feature type="transmembrane region" description="Helical" evidence="1">
    <location>
        <begin position="259"/>
        <end position="283"/>
    </location>
</feature>
<dbReference type="KEGG" id="kbs:EPA93_38280"/>
<evidence type="ECO:0000313" key="2">
    <source>
        <dbReference type="EMBL" id="QBD81508.1"/>
    </source>
</evidence>
<feature type="transmembrane region" description="Helical" evidence="1">
    <location>
        <begin position="494"/>
        <end position="510"/>
    </location>
</feature>
<keyword evidence="3" id="KW-1185">Reference proteome</keyword>
<feature type="transmembrane region" description="Helical" evidence="1">
    <location>
        <begin position="334"/>
        <end position="353"/>
    </location>
</feature>
<feature type="transmembrane region" description="Helical" evidence="1">
    <location>
        <begin position="516"/>
        <end position="533"/>
    </location>
</feature>
<keyword evidence="1" id="KW-1133">Transmembrane helix</keyword>
<feature type="transmembrane region" description="Helical" evidence="1">
    <location>
        <begin position="408"/>
        <end position="425"/>
    </location>
</feature>
<feature type="transmembrane region" description="Helical" evidence="1">
    <location>
        <begin position="217"/>
        <end position="238"/>
    </location>
</feature>
<dbReference type="AlphaFoldDB" id="A0A4P6K010"/>
<accession>A0A4P6K010</accession>